<dbReference type="CDD" id="cd00408">
    <property type="entry name" value="DHDPS-like"/>
    <property type="match status" value="1"/>
</dbReference>
<gene>
    <name evidence="2" type="ORF">GSH16_06890</name>
</gene>
<dbReference type="SMART" id="SM01130">
    <property type="entry name" value="DHDPS"/>
    <property type="match status" value="1"/>
</dbReference>
<dbReference type="GO" id="GO:0016829">
    <property type="term" value="F:lyase activity"/>
    <property type="evidence" value="ECO:0007669"/>
    <property type="project" value="UniProtKB-KW"/>
</dbReference>
<dbReference type="InterPro" id="IPR013785">
    <property type="entry name" value="Aldolase_TIM"/>
</dbReference>
<proteinExistence type="predicted"/>
<comment type="caution">
    <text evidence="2">The sequence shown here is derived from an EMBL/GenBank/DDBJ whole genome shotgun (WGS) entry which is preliminary data.</text>
</comment>
<accession>A0A6B0TU43</accession>
<dbReference type="EMBL" id="WUWG01000003">
    <property type="protein sequence ID" value="MXU65168.1"/>
    <property type="molecule type" value="Genomic_DNA"/>
</dbReference>
<evidence type="ECO:0000256" key="1">
    <source>
        <dbReference type="ARBA" id="ARBA00023239"/>
    </source>
</evidence>
<evidence type="ECO:0000313" key="3">
    <source>
        <dbReference type="Proteomes" id="UP000436016"/>
    </source>
</evidence>
<dbReference type="RefSeq" id="WP_160853410.1">
    <property type="nucleotide sequence ID" value="NZ_WUWG01000003.1"/>
</dbReference>
<dbReference type="InterPro" id="IPR002220">
    <property type="entry name" value="DapA-like"/>
</dbReference>
<evidence type="ECO:0000313" key="2">
    <source>
        <dbReference type="EMBL" id="MXU65168.1"/>
    </source>
</evidence>
<dbReference type="Proteomes" id="UP000436016">
    <property type="component" value="Unassembled WGS sequence"/>
</dbReference>
<protein>
    <submittedName>
        <fullName evidence="2">Dihydrodipicolinate synthase family protein</fullName>
    </submittedName>
</protein>
<dbReference type="Pfam" id="PF00701">
    <property type="entry name" value="DHDPS"/>
    <property type="match status" value="1"/>
</dbReference>
<dbReference type="SUPFAM" id="SSF51569">
    <property type="entry name" value="Aldolase"/>
    <property type="match status" value="1"/>
</dbReference>
<keyword evidence="3" id="KW-1185">Reference proteome</keyword>
<organism evidence="2 3">
    <name type="scientific">Oceanomicrobium pacificus</name>
    <dbReference type="NCBI Taxonomy" id="2692916"/>
    <lineage>
        <taxon>Bacteria</taxon>
        <taxon>Pseudomonadati</taxon>
        <taxon>Pseudomonadota</taxon>
        <taxon>Alphaproteobacteria</taxon>
        <taxon>Rhodobacterales</taxon>
        <taxon>Paracoccaceae</taxon>
        <taxon>Oceanomicrobium</taxon>
    </lineage>
</organism>
<keyword evidence="1" id="KW-0456">Lyase</keyword>
<sequence>MKTTPVTEDDIARSVWAVPPVSLEPDGTHLNGPENAKLAAHIEAGGVSTLLYGGNANIYAMTHGTYSDLLDAIPDWAGADTWAIPSAGPDFGKLRDQAAMLARTRFPAAMLLPMTGPSSPQGTEAAIRDFADRAGMAAILYLRSDQMLLPDQIGALVDDGTVVAVKYAVETGDFTRDPYLDRMLSVVPRPRVVSGIGEIAAVPHLRSFGLASFTAGAVCIAPRRAMAVLAALKDRAVARATALTGPIQPLEDLRNEHGAIAVIHDAVTLSGVADMGAMTPHLSHVPDHVKDQIAAAVAPLLEQESDLTEPA</sequence>
<reference evidence="2 3" key="1">
    <citation type="submission" date="2019-12" db="EMBL/GenBank/DDBJ databases">
        <title>Strain KN286 was isolated from seawater, which was collected from Caroline Seamount in the tropical western Pacific.</title>
        <authorList>
            <person name="Wang Q."/>
        </authorList>
    </citation>
    <scope>NUCLEOTIDE SEQUENCE [LARGE SCALE GENOMIC DNA]</scope>
    <source>
        <strain evidence="2 3">KN286</strain>
    </source>
</reference>
<name>A0A6B0TU43_9RHOB</name>
<dbReference type="AlphaFoldDB" id="A0A6B0TU43"/>
<dbReference type="Gene3D" id="3.20.20.70">
    <property type="entry name" value="Aldolase class I"/>
    <property type="match status" value="1"/>
</dbReference>